<dbReference type="PANTHER" id="PTHR46746:SF3">
    <property type="entry name" value="C-TYPE LECTIN DOMAIN-CONTAINING PROTEIN-RELATED"/>
    <property type="match status" value="1"/>
</dbReference>
<evidence type="ECO:0000313" key="5">
    <source>
        <dbReference type="EMBL" id="NXK48835.1"/>
    </source>
</evidence>
<dbReference type="InterPro" id="IPR051379">
    <property type="entry name" value="C-type_Lectin_Receptor_IMM"/>
</dbReference>
<accession>A0A7L0JVY0</accession>
<name>A0A7L0JVY0_CHATO</name>
<dbReference type="SUPFAM" id="SSF56436">
    <property type="entry name" value="C-type lectin-like"/>
    <property type="match status" value="1"/>
</dbReference>
<feature type="domain" description="C-type lectin" evidence="4">
    <location>
        <begin position="62"/>
        <end position="166"/>
    </location>
</feature>
<sequence>LQVTQKALTPLSAPWNGSEAGGRNRTELCMISSLLRYFCRSSRNSSTAHAGCQLCPQSWQLLGDRCYRLSEEEGTWMQGKKDCEDQESHLAVLRNKTEEEYVNRFTVSGKRPVWIGLMASEKTWRWVDNSSLSTTALRKVDKGCGTFKHMKLEADGCEGEHKWVCQKEAFHFFP</sequence>
<comment type="caution">
    <text evidence="5">The sequence shown here is derived from an EMBL/GenBank/DDBJ whole genome shotgun (WGS) entry which is preliminary data.</text>
</comment>
<keyword evidence="6" id="KW-1185">Reference proteome</keyword>
<dbReference type="EMBL" id="VXAL01007631">
    <property type="protein sequence ID" value="NXK48835.1"/>
    <property type="molecule type" value="Genomic_DNA"/>
</dbReference>
<evidence type="ECO:0000256" key="3">
    <source>
        <dbReference type="SAM" id="MobiDB-lite"/>
    </source>
</evidence>
<dbReference type="PANTHER" id="PTHR46746">
    <property type="entry name" value="KILLER CELL LECTIN-LIKE RECEPTOR SUBFAMILY F MEMBER 2"/>
    <property type="match status" value="1"/>
</dbReference>
<dbReference type="CDD" id="cd03593">
    <property type="entry name" value="CLECT_NK_receptors_like"/>
    <property type="match status" value="1"/>
</dbReference>
<dbReference type="Proteomes" id="UP000537522">
    <property type="component" value="Unassembled WGS sequence"/>
</dbReference>
<dbReference type="PROSITE" id="PS50041">
    <property type="entry name" value="C_TYPE_LECTIN_2"/>
    <property type="match status" value="1"/>
</dbReference>
<dbReference type="Pfam" id="PF00059">
    <property type="entry name" value="Lectin_C"/>
    <property type="match status" value="1"/>
</dbReference>
<evidence type="ECO:0000259" key="4">
    <source>
        <dbReference type="PROSITE" id="PS50041"/>
    </source>
</evidence>
<feature type="non-terminal residue" evidence="5">
    <location>
        <position position="174"/>
    </location>
</feature>
<reference evidence="5 6" key="1">
    <citation type="submission" date="2019-09" db="EMBL/GenBank/DDBJ databases">
        <title>Bird 10,000 Genomes (B10K) Project - Family phase.</title>
        <authorList>
            <person name="Zhang G."/>
        </authorList>
    </citation>
    <scope>NUCLEOTIDE SEQUENCE [LARGE SCALE GENOMIC DNA]</scope>
    <source>
        <strain evidence="5">B10K-DU-011-36</strain>
        <tissue evidence="5">Muscle</tissue>
    </source>
</reference>
<dbReference type="InterPro" id="IPR033992">
    <property type="entry name" value="NKR-like_CTLD"/>
</dbReference>
<dbReference type="InterPro" id="IPR016187">
    <property type="entry name" value="CTDL_fold"/>
</dbReference>
<proteinExistence type="predicted"/>
<keyword evidence="2" id="KW-0430">Lectin</keyword>
<dbReference type="InterPro" id="IPR016186">
    <property type="entry name" value="C-type_lectin-like/link_sf"/>
</dbReference>
<dbReference type="GO" id="GO:0005886">
    <property type="term" value="C:plasma membrane"/>
    <property type="evidence" value="ECO:0007669"/>
    <property type="project" value="TreeGrafter"/>
</dbReference>
<evidence type="ECO:0000256" key="2">
    <source>
        <dbReference type="ARBA" id="ARBA00022734"/>
    </source>
</evidence>
<feature type="non-terminal residue" evidence="5">
    <location>
        <position position="1"/>
    </location>
</feature>
<organism evidence="5 6">
    <name type="scientific">Chauna torquata</name>
    <name type="common">Southern screamer</name>
    <dbReference type="NCBI Taxonomy" id="30388"/>
    <lineage>
        <taxon>Eukaryota</taxon>
        <taxon>Metazoa</taxon>
        <taxon>Chordata</taxon>
        <taxon>Craniata</taxon>
        <taxon>Vertebrata</taxon>
        <taxon>Euteleostomi</taxon>
        <taxon>Archelosauria</taxon>
        <taxon>Archosauria</taxon>
        <taxon>Dinosauria</taxon>
        <taxon>Saurischia</taxon>
        <taxon>Theropoda</taxon>
        <taxon>Coelurosauria</taxon>
        <taxon>Aves</taxon>
        <taxon>Neognathae</taxon>
        <taxon>Galloanserae</taxon>
        <taxon>Anseriformes</taxon>
        <taxon>Anhimidae</taxon>
        <taxon>Chauna</taxon>
    </lineage>
</organism>
<feature type="region of interest" description="Disordered" evidence="3">
    <location>
        <begin position="1"/>
        <end position="21"/>
    </location>
</feature>
<evidence type="ECO:0000313" key="6">
    <source>
        <dbReference type="Proteomes" id="UP000537522"/>
    </source>
</evidence>
<dbReference type="SMART" id="SM00034">
    <property type="entry name" value="CLECT"/>
    <property type="match status" value="1"/>
</dbReference>
<evidence type="ECO:0000256" key="1">
    <source>
        <dbReference type="ARBA" id="ARBA00004167"/>
    </source>
</evidence>
<dbReference type="AlphaFoldDB" id="A0A7L0JVY0"/>
<gene>
    <name evidence="5" type="primary">Klrb1f</name>
    <name evidence="5" type="ORF">CHATOR_R02713</name>
</gene>
<dbReference type="Gene3D" id="3.10.100.10">
    <property type="entry name" value="Mannose-Binding Protein A, subunit A"/>
    <property type="match status" value="1"/>
</dbReference>
<dbReference type="GO" id="GO:0030246">
    <property type="term" value="F:carbohydrate binding"/>
    <property type="evidence" value="ECO:0007669"/>
    <property type="project" value="UniProtKB-KW"/>
</dbReference>
<comment type="subcellular location">
    <subcellularLocation>
        <location evidence="1">Membrane</location>
        <topology evidence="1">Single-pass membrane protein</topology>
    </subcellularLocation>
</comment>
<protein>
    <submittedName>
        <fullName evidence="5">KLRBF protein</fullName>
    </submittedName>
</protein>
<dbReference type="InterPro" id="IPR001304">
    <property type="entry name" value="C-type_lectin-like"/>
</dbReference>